<reference evidence="2" key="1">
    <citation type="submission" date="2020-08" db="EMBL/GenBank/DDBJ databases">
        <title>Complete genome sequence of Sphingobium barthaii strain KK22, a high-molecular-weight polycyclic aromatic hydrocarbon-degrading soil bacterium.</title>
        <authorList>
            <person name="Mori J.F."/>
            <person name="Kanaly R.A."/>
        </authorList>
    </citation>
    <scope>NUCLEOTIDE SEQUENCE [LARGE SCALE GENOMIC DNA]</scope>
    <source>
        <strain evidence="2">KK22</strain>
    </source>
</reference>
<protein>
    <submittedName>
        <fullName evidence="1">DUF4868 domain-containing protein</fullName>
    </submittedName>
</protein>
<name>A0A7M2GEP7_SPHSA</name>
<dbReference type="KEGG" id="sbar:H5V43_13960"/>
<dbReference type="Proteomes" id="UP000593663">
    <property type="component" value="Chromosome 1"/>
</dbReference>
<dbReference type="AlphaFoldDB" id="A0A7M2GEP7"/>
<dbReference type="InterPro" id="IPR032359">
    <property type="entry name" value="KwaB-like"/>
</dbReference>
<organism evidence="1 2">
    <name type="scientific">Sphingobium fuliginis (strain ATCC 27551)</name>
    <dbReference type="NCBI Taxonomy" id="336203"/>
    <lineage>
        <taxon>Bacteria</taxon>
        <taxon>Pseudomonadati</taxon>
        <taxon>Pseudomonadota</taxon>
        <taxon>Alphaproteobacteria</taxon>
        <taxon>Sphingomonadales</taxon>
        <taxon>Sphingomonadaceae</taxon>
        <taxon>Sphingobium</taxon>
    </lineage>
</organism>
<dbReference type="RefSeq" id="WP_193666700.1">
    <property type="nucleotide sequence ID" value="NZ_CP060035.1"/>
</dbReference>
<accession>A0A7M2GEP7</accession>
<gene>
    <name evidence="1" type="ORF">H5V43_13960</name>
</gene>
<sequence>MTIPAVLNNFDIQNAGLTVWLFKKSGGGAGAAPTYTGRWITTEDDLNIALKASIGEARSRIEEVQEYGLLAQNNEGSALLIDTAETHAGLIVTQSANALPQKKVKKEKEVINTDFFVVRLTHGDEVLHVVRRTDSSWKTKKRKGVIDIGFRDNALELDNTPSFSLSKYVDFFIAGDRIIIPHKANFEAVLSYREAHANEFVTLQTEVEFAQIFSDLAPLTAFVGSNKIHLRRMCSIRQKGHYKDQAFMANLRQHHAAHGLALQFDGSGLIVCTPNNCRDVMTALLDHRLASAFSQNVYDVPDATQVA</sequence>
<evidence type="ECO:0000313" key="2">
    <source>
        <dbReference type="Proteomes" id="UP000593663"/>
    </source>
</evidence>
<proteinExistence type="predicted"/>
<dbReference type="Pfam" id="PF16162">
    <property type="entry name" value="KwaB"/>
    <property type="match status" value="1"/>
</dbReference>
<dbReference type="EMBL" id="CP060035">
    <property type="protein sequence ID" value="QOT71186.1"/>
    <property type="molecule type" value="Genomic_DNA"/>
</dbReference>
<evidence type="ECO:0000313" key="1">
    <source>
        <dbReference type="EMBL" id="QOT71186.1"/>
    </source>
</evidence>